<evidence type="ECO:0000313" key="5">
    <source>
        <dbReference type="EMBL" id="SFK05277.1"/>
    </source>
</evidence>
<evidence type="ECO:0000259" key="4">
    <source>
        <dbReference type="PROSITE" id="PS50932"/>
    </source>
</evidence>
<dbReference type="Proteomes" id="UP000183299">
    <property type="component" value="Unassembled WGS sequence"/>
</dbReference>
<dbReference type="SUPFAM" id="SSF53822">
    <property type="entry name" value="Periplasmic binding protein-like I"/>
    <property type="match status" value="1"/>
</dbReference>
<dbReference type="Pfam" id="PF13377">
    <property type="entry name" value="Peripla_BP_3"/>
    <property type="match status" value="1"/>
</dbReference>
<dbReference type="CDD" id="cd01392">
    <property type="entry name" value="HTH_LacI"/>
    <property type="match status" value="1"/>
</dbReference>
<dbReference type="PROSITE" id="PS00356">
    <property type="entry name" value="HTH_LACI_1"/>
    <property type="match status" value="1"/>
</dbReference>
<dbReference type="PANTHER" id="PTHR30146:SF109">
    <property type="entry name" value="HTH-TYPE TRANSCRIPTIONAL REGULATOR GALS"/>
    <property type="match status" value="1"/>
</dbReference>
<evidence type="ECO:0000256" key="3">
    <source>
        <dbReference type="ARBA" id="ARBA00023163"/>
    </source>
</evidence>
<dbReference type="GO" id="GO:0000976">
    <property type="term" value="F:transcription cis-regulatory region binding"/>
    <property type="evidence" value="ECO:0007669"/>
    <property type="project" value="TreeGrafter"/>
</dbReference>
<dbReference type="InterPro" id="IPR046335">
    <property type="entry name" value="LacI/GalR-like_sensor"/>
</dbReference>
<dbReference type="Gene3D" id="3.40.50.2300">
    <property type="match status" value="2"/>
</dbReference>
<evidence type="ECO:0000256" key="2">
    <source>
        <dbReference type="ARBA" id="ARBA00023125"/>
    </source>
</evidence>
<dbReference type="PANTHER" id="PTHR30146">
    <property type="entry name" value="LACI-RELATED TRANSCRIPTIONAL REPRESSOR"/>
    <property type="match status" value="1"/>
</dbReference>
<dbReference type="InterPro" id="IPR028082">
    <property type="entry name" value="Peripla_BP_I"/>
</dbReference>
<keyword evidence="1" id="KW-0805">Transcription regulation</keyword>
<dbReference type="SUPFAM" id="SSF47413">
    <property type="entry name" value="lambda repressor-like DNA-binding domains"/>
    <property type="match status" value="1"/>
</dbReference>
<dbReference type="STRING" id="576117.SAMN04488138_12329"/>
<dbReference type="CDD" id="cd06267">
    <property type="entry name" value="PBP1_LacI_sugar_binding-like"/>
    <property type="match status" value="1"/>
</dbReference>
<dbReference type="GeneID" id="98664433"/>
<dbReference type="Gene3D" id="1.10.260.40">
    <property type="entry name" value="lambda repressor-like DNA-binding domains"/>
    <property type="match status" value="1"/>
</dbReference>
<protein>
    <submittedName>
        <fullName evidence="5">LacI family transcriptional regulator</fullName>
    </submittedName>
</protein>
<keyword evidence="3" id="KW-0804">Transcription</keyword>
<dbReference type="SMART" id="SM00354">
    <property type="entry name" value="HTH_LACI"/>
    <property type="match status" value="1"/>
</dbReference>
<sequence>MRILFLNILIRVNHFAKEFVKRDIGTVKMSSKKTSITVADVARAAKVSKATAARVLGGYGVASEKTRNAVTEAAEKLGYRSNELARSMSTGRTGLIGVVVGDIENAFFSRAVRGISDAANAAGLNLIITNSNEDLEQEREMVAVLMRQRVAGMIVAPTDVRDTVHLEAAISSGTPVVTFDRVADHLVADSVCGDDAAAADQVMRHLHDLGHQNVAYVTAAGFQGGRLSDLDEIGITAVRNRIAAFLTASERAGIEDPMGLVFQNVIGEESAQDIVAAILAHEPAITAVLASDSLIGASLYKAFKERGVRFPSDLSFVSWFDADWTKVTAPQISVVDQPTYEFGQKAMQCLIGRINGDSSKIEHILIPTPMIARGSIGPRETCGD</sequence>
<dbReference type="PROSITE" id="PS50932">
    <property type="entry name" value="HTH_LACI_2"/>
    <property type="match status" value="1"/>
</dbReference>
<organism evidence="5 6">
    <name type="scientific">Celeribacter halophilus</name>
    <dbReference type="NCBI Taxonomy" id="576117"/>
    <lineage>
        <taxon>Bacteria</taxon>
        <taxon>Pseudomonadati</taxon>
        <taxon>Pseudomonadota</taxon>
        <taxon>Alphaproteobacteria</taxon>
        <taxon>Rhodobacterales</taxon>
        <taxon>Roseobacteraceae</taxon>
        <taxon>Celeribacter</taxon>
    </lineage>
</organism>
<dbReference type="EMBL" id="FORY01000023">
    <property type="protein sequence ID" value="SFK05277.1"/>
    <property type="molecule type" value="Genomic_DNA"/>
</dbReference>
<feature type="domain" description="HTH lacI-type" evidence="4">
    <location>
        <begin position="36"/>
        <end position="90"/>
    </location>
</feature>
<dbReference type="OrthoDB" id="7811243at2"/>
<proteinExistence type="predicted"/>
<dbReference type="GO" id="GO:0003700">
    <property type="term" value="F:DNA-binding transcription factor activity"/>
    <property type="evidence" value="ECO:0007669"/>
    <property type="project" value="TreeGrafter"/>
</dbReference>
<gene>
    <name evidence="5" type="ORF">SAMN04488138_12329</name>
</gene>
<dbReference type="Pfam" id="PF00356">
    <property type="entry name" value="LacI"/>
    <property type="match status" value="1"/>
</dbReference>
<name>A0A1I3WER3_9RHOB</name>
<keyword evidence="2" id="KW-0238">DNA-binding</keyword>
<evidence type="ECO:0000256" key="1">
    <source>
        <dbReference type="ARBA" id="ARBA00023015"/>
    </source>
</evidence>
<keyword evidence="6" id="KW-1185">Reference proteome</keyword>
<reference evidence="5 6" key="1">
    <citation type="submission" date="2016-10" db="EMBL/GenBank/DDBJ databases">
        <authorList>
            <person name="de Groot N.N."/>
        </authorList>
    </citation>
    <scope>NUCLEOTIDE SEQUENCE [LARGE SCALE GENOMIC DNA]</scope>
    <source>
        <strain evidence="5 6">CGMCC 1.8891</strain>
    </source>
</reference>
<dbReference type="InterPro" id="IPR010982">
    <property type="entry name" value="Lambda_DNA-bd_dom_sf"/>
</dbReference>
<accession>A0A1I3WER3</accession>
<evidence type="ECO:0000313" key="6">
    <source>
        <dbReference type="Proteomes" id="UP000183299"/>
    </source>
</evidence>
<dbReference type="InterPro" id="IPR000843">
    <property type="entry name" value="HTH_LacI"/>
</dbReference>
<dbReference type="AlphaFoldDB" id="A0A1I3WER3"/>
<dbReference type="RefSeq" id="WP_082715428.1">
    <property type="nucleotide sequence ID" value="NZ_FORY01000023.1"/>
</dbReference>